<dbReference type="AlphaFoldDB" id="A0A9D4Z663"/>
<dbReference type="PANTHER" id="PTHR11413:SF103">
    <property type="entry name" value="CYSTEINE PROTEINASE INHIBITOR 12"/>
    <property type="match status" value="1"/>
</dbReference>
<keyword evidence="1 3" id="KW-0646">Protease inhibitor</keyword>
<dbReference type="InterPro" id="IPR018073">
    <property type="entry name" value="Prot_inh_cystat_CS"/>
</dbReference>
<gene>
    <name evidence="5" type="ORF">GOP47_0022586</name>
</gene>
<protein>
    <recommendedName>
        <fullName evidence="3">Cysteine proteinase inhibitor</fullName>
    </recommendedName>
</protein>
<reference evidence="5" key="1">
    <citation type="submission" date="2021-01" db="EMBL/GenBank/DDBJ databases">
        <title>Adiantum capillus-veneris genome.</title>
        <authorList>
            <person name="Fang Y."/>
            <person name="Liao Q."/>
        </authorList>
    </citation>
    <scope>NUCLEOTIDE SEQUENCE</scope>
    <source>
        <strain evidence="5">H3</strain>
        <tissue evidence="5">Leaf</tissue>
    </source>
</reference>
<name>A0A9D4Z663_ADICA</name>
<dbReference type="GO" id="GO:0004869">
    <property type="term" value="F:cysteine-type endopeptidase inhibitor activity"/>
    <property type="evidence" value="ECO:0007669"/>
    <property type="project" value="UniProtKB-KW"/>
</dbReference>
<comment type="similarity">
    <text evidence="3">Belongs to the cystatin family. Phytocystatin subfamily.</text>
</comment>
<dbReference type="OrthoDB" id="752087at2759"/>
<evidence type="ECO:0000256" key="1">
    <source>
        <dbReference type="ARBA" id="ARBA00022690"/>
    </source>
</evidence>
<sequence>MAQTGVKEKISNAQNSAQLQDLASFAVKQYNSKQGFQLQFVRLVSAEQQVVSGLMYYLVIEASSKGKSNYYEAKVLVQAWRNIKSLESFKQMKKSGSTDVETNV</sequence>
<comment type="caution">
    <text evidence="5">The sequence shown here is derived from an EMBL/GenBank/DDBJ whole genome shotgun (WGS) entry which is preliminary data.</text>
</comment>
<organism evidence="5 6">
    <name type="scientific">Adiantum capillus-veneris</name>
    <name type="common">Maidenhair fern</name>
    <dbReference type="NCBI Taxonomy" id="13818"/>
    <lineage>
        <taxon>Eukaryota</taxon>
        <taxon>Viridiplantae</taxon>
        <taxon>Streptophyta</taxon>
        <taxon>Embryophyta</taxon>
        <taxon>Tracheophyta</taxon>
        <taxon>Polypodiopsida</taxon>
        <taxon>Polypodiidae</taxon>
        <taxon>Polypodiales</taxon>
        <taxon>Pteridineae</taxon>
        <taxon>Pteridaceae</taxon>
        <taxon>Vittarioideae</taxon>
        <taxon>Adiantum</taxon>
    </lineage>
</organism>
<evidence type="ECO:0000259" key="4">
    <source>
        <dbReference type="SMART" id="SM00043"/>
    </source>
</evidence>
<keyword evidence="2 3" id="KW-0789">Thiol protease inhibitor</keyword>
<dbReference type="Pfam" id="PF16845">
    <property type="entry name" value="SQAPI"/>
    <property type="match status" value="1"/>
</dbReference>
<dbReference type="SUPFAM" id="SSF54403">
    <property type="entry name" value="Cystatin/monellin"/>
    <property type="match status" value="1"/>
</dbReference>
<accession>A0A9D4Z663</accession>
<feature type="domain" description="Cystatin" evidence="4">
    <location>
        <begin position="1"/>
        <end position="92"/>
    </location>
</feature>
<dbReference type="CDD" id="cd00042">
    <property type="entry name" value="CY"/>
    <property type="match status" value="1"/>
</dbReference>
<dbReference type="InterPro" id="IPR000010">
    <property type="entry name" value="Cystatin_dom"/>
</dbReference>
<dbReference type="PANTHER" id="PTHR11413">
    <property type="entry name" value="CYSTATIN FAMILY MEMBER"/>
    <property type="match status" value="1"/>
</dbReference>
<dbReference type="InterPro" id="IPR046350">
    <property type="entry name" value="Cystatin_sf"/>
</dbReference>
<dbReference type="PROSITE" id="PS00287">
    <property type="entry name" value="CYSTATIN"/>
    <property type="match status" value="1"/>
</dbReference>
<dbReference type="Proteomes" id="UP000886520">
    <property type="component" value="Chromosome 22"/>
</dbReference>
<dbReference type="InterPro" id="IPR027214">
    <property type="entry name" value="Cystatin"/>
</dbReference>
<proteinExistence type="inferred from homology"/>
<dbReference type="Gene3D" id="3.10.450.10">
    <property type="match status" value="1"/>
</dbReference>
<evidence type="ECO:0000256" key="2">
    <source>
        <dbReference type="ARBA" id="ARBA00022704"/>
    </source>
</evidence>
<dbReference type="SMART" id="SM00043">
    <property type="entry name" value="CY"/>
    <property type="match status" value="1"/>
</dbReference>
<keyword evidence="6" id="KW-1185">Reference proteome</keyword>
<evidence type="ECO:0000256" key="3">
    <source>
        <dbReference type="RuleBase" id="RU362130"/>
    </source>
</evidence>
<evidence type="ECO:0000313" key="5">
    <source>
        <dbReference type="EMBL" id="KAI5062047.1"/>
    </source>
</evidence>
<evidence type="ECO:0000313" key="6">
    <source>
        <dbReference type="Proteomes" id="UP000886520"/>
    </source>
</evidence>
<dbReference type="EMBL" id="JABFUD020000022">
    <property type="protein sequence ID" value="KAI5062047.1"/>
    <property type="molecule type" value="Genomic_DNA"/>
</dbReference>